<keyword evidence="1" id="KW-0540">Nuclease</keyword>
<accession>A0AAD6D3Z9</accession>
<dbReference type="GO" id="GO:0005737">
    <property type="term" value="C:cytoplasm"/>
    <property type="evidence" value="ECO:0007669"/>
    <property type="project" value="TreeGrafter"/>
</dbReference>
<dbReference type="Gene3D" id="3.30.420.10">
    <property type="entry name" value="Ribonuclease H-like superfamily/Ribonuclease H"/>
    <property type="match status" value="1"/>
</dbReference>
<feature type="compositionally biased region" description="Polar residues" evidence="3">
    <location>
        <begin position="599"/>
        <end position="614"/>
    </location>
</feature>
<feature type="region of interest" description="Disordered" evidence="3">
    <location>
        <begin position="55"/>
        <end position="117"/>
    </location>
</feature>
<feature type="compositionally biased region" description="Polar residues" evidence="3">
    <location>
        <begin position="772"/>
        <end position="782"/>
    </location>
</feature>
<evidence type="ECO:0000313" key="6">
    <source>
        <dbReference type="Proteomes" id="UP001220324"/>
    </source>
</evidence>
<keyword evidence="6" id="KW-1185">Reference proteome</keyword>
<dbReference type="FunFam" id="3.30.420.10:FF:000100">
    <property type="entry name" value="3'-5' exonuclease/helicase (Wrn), putative"/>
    <property type="match status" value="1"/>
</dbReference>
<keyword evidence="2" id="KW-0378">Hydrolase</keyword>
<sequence>MPVVQNANVGESFSGPEVFLVVCQCNVLRTSSRGTPHETIQHRYHKSRRLTNRELRRTFSSTSATRIRLEDDENEDLEPPKNSRASKRPVRRPPPGPPKDLRTIILSREPKPRKPKYIDPEKVREIEAKVQMLPDPHQLVNEFLDTRYIHLEDQIATALFTTQGIFCSHIEVLKSLVLCSEADCQRIELDYCKLVYHNTPQWTAAISDIEKAVTRLRYKFITGRIEDSQLFIYRTRELLEREYLSPRQSARAKIDRLLQPTEDMREEYRSLQTLGMAVLTGLKAIKSLIIQLKVLDEQGPDLPGPGFQDFQNVLEAHKQDFAMAAHKHRAEWFARVQNTTLVASQFWSAKKLTTTLLEIANRLRKSYTKKWSGVKPANSPELNKVWRQLDVMALFETQQALDMSLQYEVWILMKSLEGKFGPMWPGLDSDASREIQKNLHQFSVKFNRSRKLFTAELEMYRLANWARLNVEEKLHKLGEPNDTQERGLFRVLKPLSQDHSRFNHWANHFVAVSFKNWKLNRLLKFSMEESEENMHNHYVRLAEDYLEQMSRPSSFVPEIGTTETREIKRPLFPMLKRIGLNEASIAPEAPSLPSKDAAKSTSSSPPQALTTTGPKASPRDSPPWPEQEHTVQHLKIRPLIEKSSKMPIEDSAEEIVDQNSRKTHNEQSARQHERQRDVKQSAKDLTDIRLPRPLKPPKAPQHKSRSMPRPESSQELPVEEATAASRSKSLVRSSSVWGFFARSGGSADVSRESISRAKSNRSVRQLPAKEVTPTSKAASPTKKNAVASTALKDESRRLIQRPNLTKRQRQPALGPSRSPYRVRYVQRRLDLDFLSGQSAGIRPYSTRAYFSEAKANDSSVACIDEQSLPLGGPSPGESAVGQEEIVKDGAPPLFWTHSSQRGPGGQKLIVHYCRTLESTEEVARLFLGSKVIGFDMEWKAQASAWDSIQSNLSLIQVANEERIALFQIALFKPGQTLKDLVAPSLKQLLESSDITKVGVSIKADATRLRKYLGVEARSIFELSHLFKLVKYGLTQPKLVNKRGVNLSDQAEEHLGLPLEKSEDVRCGDWTRPLNYRQVQYAATDPYACICLFNVMDQKRQAMDSVPPLPAHAELNLPIVLPPREKEPIASSPADDPGDIDVRS</sequence>
<name>A0AAD6D3Z9_9EURO</name>
<comment type="caution">
    <text evidence="5">The sequence shown here is derived from an EMBL/GenBank/DDBJ whole genome shotgun (WGS) entry which is preliminary data.</text>
</comment>
<evidence type="ECO:0000256" key="3">
    <source>
        <dbReference type="SAM" id="MobiDB-lite"/>
    </source>
</evidence>
<evidence type="ECO:0000256" key="2">
    <source>
        <dbReference type="ARBA" id="ARBA00022801"/>
    </source>
</evidence>
<dbReference type="Pfam" id="PF01612">
    <property type="entry name" value="DNA_pol_A_exo1"/>
    <property type="match status" value="1"/>
</dbReference>
<dbReference type="InterPro" id="IPR051132">
    <property type="entry name" value="3-5_Exonuclease_domain"/>
</dbReference>
<dbReference type="GO" id="GO:0008408">
    <property type="term" value="F:3'-5' exonuclease activity"/>
    <property type="evidence" value="ECO:0007669"/>
    <property type="project" value="InterPro"/>
</dbReference>
<dbReference type="SMART" id="SM00474">
    <property type="entry name" value="35EXOc"/>
    <property type="match status" value="1"/>
</dbReference>
<reference evidence="5 6" key="1">
    <citation type="journal article" date="2023" name="IMA Fungus">
        <title>Comparative genomic study of the Penicillium genus elucidates a diverse pangenome and 15 lateral gene transfer events.</title>
        <authorList>
            <person name="Petersen C."/>
            <person name="Sorensen T."/>
            <person name="Nielsen M.R."/>
            <person name="Sondergaard T.E."/>
            <person name="Sorensen J.L."/>
            <person name="Fitzpatrick D.A."/>
            <person name="Frisvad J.C."/>
            <person name="Nielsen K.L."/>
        </authorList>
    </citation>
    <scope>NUCLEOTIDE SEQUENCE [LARGE SCALE GENOMIC DNA]</scope>
    <source>
        <strain evidence="5 6">IBT 35679</strain>
    </source>
</reference>
<dbReference type="GO" id="GO:0005634">
    <property type="term" value="C:nucleus"/>
    <property type="evidence" value="ECO:0007669"/>
    <property type="project" value="TreeGrafter"/>
</dbReference>
<dbReference type="Proteomes" id="UP001220324">
    <property type="component" value="Unassembled WGS sequence"/>
</dbReference>
<dbReference type="InterPro" id="IPR012337">
    <property type="entry name" value="RNaseH-like_sf"/>
</dbReference>
<feature type="region of interest" description="Disordered" evidence="3">
    <location>
        <begin position="748"/>
        <end position="818"/>
    </location>
</feature>
<dbReference type="EMBL" id="JAQIZZ010000002">
    <property type="protein sequence ID" value="KAJ5553140.1"/>
    <property type="molecule type" value="Genomic_DNA"/>
</dbReference>
<evidence type="ECO:0000256" key="1">
    <source>
        <dbReference type="ARBA" id="ARBA00022722"/>
    </source>
</evidence>
<dbReference type="InterPro" id="IPR002562">
    <property type="entry name" value="3'-5'_exonuclease_dom"/>
</dbReference>
<feature type="domain" description="3'-5' exonuclease" evidence="4">
    <location>
        <begin position="910"/>
        <end position="1100"/>
    </location>
</feature>
<proteinExistence type="predicted"/>
<feature type="region of interest" description="Disordered" evidence="3">
    <location>
        <begin position="587"/>
        <end position="727"/>
    </location>
</feature>
<feature type="region of interest" description="Disordered" evidence="3">
    <location>
        <begin position="1121"/>
        <end position="1143"/>
    </location>
</feature>
<dbReference type="GO" id="GO:0003676">
    <property type="term" value="F:nucleic acid binding"/>
    <property type="evidence" value="ECO:0007669"/>
    <property type="project" value="InterPro"/>
</dbReference>
<evidence type="ECO:0000313" key="5">
    <source>
        <dbReference type="EMBL" id="KAJ5553140.1"/>
    </source>
</evidence>
<dbReference type="InterPro" id="IPR036397">
    <property type="entry name" value="RNaseH_sf"/>
</dbReference>
<gene>
    <name evidence="5" type="ORF">N7494_002518</name>
</gene>
<organism evidence="5 6">
    <name type="scientific">Penicillium frequentans</name>
    <dbReference type="NCBI Taxonomy" id="3151616"/>
    <lineage>
        <taxon>Eukaryota</taxon>
        <taxon>Fungi</taxon>
        <taxon>Dikarya</taxon>
        <taxon>Ascomycota</taxon>
        <taxon>Pezizomycotina</taxon>
        <taxon>Eurotiomycetes</taxon>
        <taxon>Eurotiomycetidae</taxon>
        <taxon>Eurotiales</taxon>
        <taxon>Aspergillaceae</taxon>
        <taxon>Penicillium</taxon>
    </lineage>
</organism>
<dbReference type="GO" id="GO:0006139">
    <property type="term" value="P:nucleobase-containing compound metabolic process"/>
    <property type="evidence" value="ECO:0007669"/>
    <property type="project" value="InterPro"/>
</dbReference>
<evidence type="ECO:0000259" key="4">
    <source>
        <dbReference type="SMART" id="SM00474"/>
    </source>
</evidence>
<dbReference type="CDD" id="cd06141">
    <property type="entry name" value="WRN_exo"/>
    <property type="match status" value="1"/>
</dbReference>
<dbReference type="PANTHER" id="PTHR13620:SF104">
    <property type="entry name" value="EXONUCLEASE 3'-5' DOMAIN-CONTAINING PROTEIN 2"/>
    <property type="match status" value="1"/>
</dbReference>
<dbReference type="SUPFAM" id="SSF53098">
    <property type="entry name" value="Ribonuclease H-like"/>
    <property type="match status" value="1"/>
</dbReference>
<feature type="compositionally biased region" description="Basic and acidic residues" evidence="3">
    <location>
        <begin position="659"/>
        <end position="690"/>
    </location>
</feature>
<feature type="compositionally biased region" description="Basic and acidic residues" evidence="3">
    <location>
        <begin position="108"/>
        <end position="117"/>
    </location>
</feature>
<protein>
    <recommendedName>
        <fullName evidence="4">3'-5' exonuclease domain-containing protein</fullName>
    </recommendedName>
</protein>
<feature type="compositionally biased region" description="Basic and acidic residues" evidence="3">
    <location>
        <begin position="638"/>
        <end position="648"/>
    </location>
</feature>
<dbReference type="AlphaFoldDB" id="A0AAD6D3Z9"/>
<dbReference type="PANTHER" id="PTHR13620">
    <property type="entry name" value="3-5 EXONUCLEASE"/>
    <property type="match status" value="1"/>
</dbReference>